<protein>
    <submittedName>
        <fullName evidence="2">Uncharacterized protein</fullName>
    </submittedName>
</protein>
<proteinExistence type="predicted"/>
<keyword evidence="3" id="KW-1185">Reference proteome</keyword>
<reference evidence="2" key="2">
    <citation type="submission" date="2021-01" db="EMBL/GenBank/DDBJ databases">
        <authorList>
            <person name="Schikora-Tamarit M.A."/>
        </authorList>
    </citation>
    <scope>NUCLEOTIDE SEQUENCE</scope>
    <source>
        <strain evidence="2">NCAIM Y.01608</strain>
    </source>
</reference>
<comment type="caution">
    <text evidence="2">The sequence shown here is derived from an EMBL/GenBank/DDBJ whole genome shotgun (WGS) entry which is preliminary data.</text>
</comment>
<dbReference type="Proteomes" id="UP000788993">
    <property type="component" value="Unassembled WGS sequence"/>
</dbReference>
<reference evidence="2" key="1">
    <citation type="journal article" date="2021" name="Open Biol.">
        <title>Shared evolutionary footprints suggest mitochondrial oxidative damage underlies multiple complex I losses in fungi.</title>
        <authorList>
            <person name="Schikora-Tamarit M.A."/>
            <person name="Marcet-Houben M."/>
            <person name="Nosek J."/>
            <person name="Gabaldon T."/>
        </authorList>
    </citation>
    <scope>NUCLEOTIDE SEQUENCE</scope>
    <source>
        <strain evidence="2">NCAIM Y.01608</strain>
    </source>
</reference>
<organism evidence="2 3">
    <name type="scientific">Ogataea polymorpha</name>
    <dbReference type="NCBI Taxonomy" id="460523"/>
    <lineage>
        <taxon>Eukaryota</taxon>
        <taxon>Fungi</taxon>
        <taxon>Dikarya</taxon>
        <taxon>Ascomycota</taxon>
        <taxon>Saccharomycotina</taxon>
        <taxon>Pichiomycetes</taxon>
        <taxon>Pichiales</taxon>
        <taxon>Pichiaceae</taxon>
        <taxon>Ogataea</taxon>
    </lineage>
</organism>
<gene>
    <name evidence="2" type="ORF">OGATHE_005005</name>
</gene>
<feature type="compositionally biased region" description="Low complexity" evidence="1">
    <location>
        <begin position="86"/>
        <end position="104"/>
    </location>
</feature>
<evidence type="ECO:0000256" key="1">
    <source>
        <dbReference type="SAM" id="MobiDB-lite"/>
    </source>
</evidence>
<accession>A0A9P8NVL0</accession>
<name>A0A9P8NVL0_9ASCO</name>
<dbReference type="EMBL" id="JAEUBD010001468">
    <property type="protein sequence ID" value="KAH3660673.1"/>
    <property type="molecule type" value="Genomic_DNA"/>
</dbReference>
<sequence>MSYKASLSIQKVSSEFSTSWWIDKVALYGSTTVSLTFGEGITEKVAIILSGNSSLILEINRVPIPEPVPPPKEWVIWKPCKESQPSASLLTTSKTESTSSAPSV</sequence>
<evidence type="ECO:0000313" key="2">
    <source>
        <dbReference type="EMBL" id="KAH3660673.1"/>
    </source>
</evidence>
<feature type="region of interest" description="Disordered" evidence="1">
    <location>
        <begin position="84"/>
        <end position="104"/>
    </location>
</feature>
<evidence type="ECO:0000313" key="3">
    <source>
        <dbReference type="Proteomes" id="UP000788993"/>
    </source>
</evidence>
<dbReference type="AlphaFoldDB" id="A0A9P8NVL0"/>